<dbReference type="AlphaFoldDB" id="A0A9P0DZ29"/>
<proteinExistence type="predicted"/>
<keyword evidence="3" id="KW-1185">Reference proteome</keyword>
<name>A0A9P0DZ29_PHACE</name>
<organism evidence="2 3">
    <name type="scientific">Phaedon cochleariae</name>
    <name type="common">Mustard beetle</name>
    <dbReference type="NCBI Taxonomy" id="80249"/>
    <lineage>
        <taxon>Eukaryota</taxon>
        <taxon>Metazoa</taxon>
        <taxon>Ecdysozoa</taxon>
        <taxon>Arthropoda</taxon>
        <taxon>Hexapoda</taxon>
        <taxon>Insecta</taxon>
        <taxon>Pterygota</taxon>
        <taxon>Neoptera</taxon>
        <taxon>Endopterygota</taxon>
        <taxon>Coleoptera</taxon>
        <taxon>Polyphaga</taxon>
        <taxon>Cucujiformia</taxon>
        <taxon>Chrysomeloidea</taxon>
        <taxon>Chrysomelidae</taxon>
        <taxon>Chrysomelinae</taxon>
        <taxon>Chrysomelini</taxon>
        <taxon>Phaedon</taxon>
    </lineage>
</organism>
<evidence type="ECO:0000313" key="3">
    <source>
        <dbReference type="Proteomes" id="UP001153737"/>
    </source>
</evidence>
<dbReference type="InterPro" id="IPR006671">
    <property type="entry name" value="Cyclin_N"/>
</dbReference>
<reference evidence="2" key="2">
    <citation type="submission" date="2022-10" db="EMBL/GenBank/DDBJ databases">
        <authorList>
            <consortium name="ENA_rothamsted_submissions"/>
            <consortium name="culmorum"/>
            <person name="King R."/>
        </authorList>
    </citation>
    <scope>NUCLEOTIDE SEQUENCE</scope>
</reference>
<feature type="domain" description="Cyclin N-terminal" evidence="1">
    <location>
        <begin position="34"/>
        <end position="133"/>
    </location>
</feature>
<sequence length="261" mass="30228">MSFNQFESELLSEWLIEMQDNETSYVEPVLDERCTILMKEICNMLKQDVHVFIYAVNILQEYIIRKAKKAEEIQDSALSTVVAIFISSKYIGDQDLKITGIEAILKKITGQQYSSKKIRQSEVEFLNELGNNLPIQNDVDDLNTFIVQFERECKIKASITLLCLDVLEMLYLTKKQWFNELKNMYTMSDEGFQIFKKVMTCRFYLPIGILVYVFKNTSYNHSFDVDTICSDLANRSQIHVDHISALVSTIGSVFQEIMLSV</sequence>
<evidence type="ECO:0000313" key="2">
    <source>
        <dbReference type="EMBL" id="CAH1180028.1"/>
    </source>
</evidence>
<dbReference type="Gene3D" id="1.10.472.10">
    <property type="entry name" value="Cyclin-like"/>
    <property type="match status" value="1"/>
</dbReference>
<dbReference type="SUPFAM" id="SSF47954">
    <property type="entry name" value="Cyclin-like"/>
    <property type="match status" value="1"/>
</dbReference>
<accession>A0A9P0DZ29</accession>
<reference evidence="2" key="1">
    <citation type="submission" date="2022-01" db="EMBL/GenBank/DDBJ databases">
        <authorList>
            <person name="King R."/>
        </authorList>
    </citation>
    <scope>NUCLEOTIDE SEQUENCE</scope>
</reference>
<evidence type="ECO:0000259" key="1">
    <source>
        <dbReference type="Pfam" id="PF00134"/>
    </source>
</evidence>
<dbReference type="EMBL" id="OU896714">
    <property type="protein sequence ID" value="CAH1180028.1"/>
    <property type="molecule type" value="Genomic_DNA"/>
</dbReference>
<protein>
    <recommendedName>
        <fullName evidence="1">Cyclin N-terminal domain-containing protein</fullName>
    </recommendedName>
</protein>
<dbReference type="InterPro" id="IPR036915">
    <property type="entry name" value="Cyclin-like_sf"/>
</dbReference>
<gene>
    <name evidence="2" type="ORF">PHAECO_LOCUS11925</name>
</gene>
<dbReference type="OrthoDB" id="6752703at2759"/>
<dbReference type="Proteomes" id="UP001153737">
    <property type="component" value="Chromosome 8"/>
</dbReference>
<dbReference type="Pfam" id="PF00134">
    <property type="entry name" value="Cyclin_N"/>
    <property type="match status" value="1"/>
</dbReference>